<comment type="caution">
    <text evidence="9">The sequence shown here is derived from an EMBL/GenBank/DDBJ whole genome shotgun (WGS) entry which is preliminary data.</text>
</comment>
<keyword evidence="5" id="KW-0511">Multifunctional enzyme</keyword>
<keyword evidence="3" id="KW-0378">Hydrolase</keyword>
<keyword evidence="1" id="KW-0548">Nucleotidyltransferase</keyword>
<accession>A0A8X6VF70</accession>
<dbReference type="Pfam" id="PF00078">
    <property type="entry name" value="RVT_1"/>
    <property type="match status" value="1"/>
</dbReference>
<proteinExistence type="predicted"/>
<evidence type="ECO:0000256" key="4">
    <source>
        <dbReference type="ARBA" id="ARBA00022918"/>
    </source>
</evidence>
<dbReference type="GO" id="GO:0015074">
    <property type="term" value="P:DNA integration"/>
    <property type="evidence" value="ECO:0007669"/>
    <property type="project" value="InterPro"/>
</dbReference>
<dbReference type="GO" id="GO:0004519">
    <property type="term" value="F:endonuclease activity"/>
    <property type="evidence" value="ECO:0007669"/>
    <property type="project" value="UniProtKB-KW"/>
</dbReference>
<evidence type="ECO:0000256" key="6">
    <source>
        <dbReference type="SAM" id="MobiDB-lite"/>
    </source>
</evidence>
<name>A0A8X6VF70_TRICX</name>
<dbReference type="SUPFAM" id="SSF56672">
    <property type="entry name" value="DNA/RNA polymerases"/>
    <property type="match status" value="1"/>
</dbReference>
<gene>
    <name evidence="9" type="primary">TY3B-I</name>
    <name evidence="9" type="ORF">TNCV_1196101</name>
</gene>
<dbReference type="Pfam" id="PF17919">
    <property type="entry name" value="RT_RNaseH_2"/>
    <property type="match status" value="1"/>
</dbReference>
<dbReference type="PROSITE" id="PS50878">
    <property type="entry name" value="RT_POL"/>
    <property type="match status" value="1"/>
</dbReference>
<dbReference type="Gene3D" id="3.10.10.10">
    <property type="entry name" value="HIV Type 1 Reverse Transcriptase, subunit A, domain 1"/>
    <property type="match status" value="1"/>
</dbReference>
<evidence type="ECO:0000313" key="10">
    <source>
        <dbReference type="Proteomes" id="UP000887159"/>
    </source>
</evidence>
<dbReference type="Gene3D" id="3.30.70.270">
    <property type="match status" value="2"/>
</dbReference>
<dbReference type="Pfam" id="PF00665">
    <property type="entry name" value="rve"/>
    <property type="match status" value="1"/>
</dbReference>
<dbReference type="GO" id="GO:0042575">
    <property type="term" value="C:DNA polymerase complex"/>
    <property type="evidence" value="ECO:0007669"/>
    <property type="project" value="UniProtKB-ARBA"/>
</dbReference>
<evidence type="ECO:0000259" key="7">
    <source>
        <dbReference type="PROSITE" id="PS50878"/>
    </source>
</evidence>
<feature type="compositionally biased region" description="Basic residues" evidence="6">
    <location>
        <begin position="813"/>
        <end position="822"/>
    </location>
</feature>
<feature type="compositionally biased region" description="Polar residues" evidence="6">
    <location>
        <begin position="771"/>
        <end position="782"/>
    </location>
</feature>
<dbReference type="InterPro" id="IPR012337">
    <property type="entry name" value="RNaseH-like_sf"/>
</dbReference>
<dbReference type="PANTHER" id="PTHR37984:SF5">
    <property type="entry name" value="PROTEIN NYNRIN-LIKE"/>
    <property type="match status" value="1"/>
</dbReference>
<evidence type="ECO:0000259" key="8">
    <source>
        <dbReference type="PROSITE" id="PS50994"/>
    </source>
</evidence>
<keyword evidence="4" id="KW-0695">RNA-directed DNA polymerase</keyword>
<feature type="region of interest" description="Disordered" evidence="6">
    <location>
        <begin position="771"/>
        <end position="830"/>
    </location>
</feature>
<dbReference type="InterPro" id="IPR050951">
    <property type="entry name" value="Retrovirus_Pol_polyprotein"/>
</dbReference>
<keyword evidence="3" id="KW-0255">Endonuclease</keyword>
<evidence type="ECO:0000256" key="1">
    <source>
        <dbReference type="ARBA" id="ARBA00022695"/>
    </source>
</evidence>
<keyword evidence="2" id="KW-0540">Nuclease</keyword>
<dbReference type="Gene3D" id="3.30.420.10">
    <property type="entry name" value="Ribonuclease H-like superfamily/Ribonuclease H"/>
    <property type="match status" value="1"/>
</dbReference>
<evidence type="ECO:0008006" key="11">
    <source>
        <dbReference type="Google" id="ProtNLM"/>
    </source>
</evidence>
<dbReference type="InterPro" id="IPR001584">
    <property type="entry name" value="Integrase_cat-core"/>
</dbReference>
<dbReference type="GO" id="GO:0003964">
    <property type="term" value="F:RNA-directed DNA polymerase activity"/>
    <property type="evidence" value="ECO:0007669"/>
    <property type="project" value="UniProtKB-KW"/>
</dbReference>
<dbReference type="EMBL" id="BMAU01021243">
    <property type="protein sequence ID" value="GFY03830.1"/>
    <property type="molecule type" value="Genomic_DNA"/>
</dbReference>
<feature type="compositionally biased region" description="Low complexity" evidence="6">
    <location>
        <begin position="802"/>
        <end position="812"/>
    </location>
</feature>
<reference evidence="9" key="1">
    <citation type="submission" date="2020-08" db="EMBL/GenBank/DDBJ databases">
        <title>Multicomponent nature underlies the extraordinary mechanical properties of spider dragline silk.</title>
        <authorList>
            <person name="Kono N."/>
            <person name="Nakamura H."/>
            <person name="Mori M."/>
            <person name="Yoshida Y."/>
            <person name="Ohtoshi R."/>
            <person name="Malay A.D."/>
            <person name="Moran D.A.P."/>
            <person name="Tomita M."/>
            <person name="Numata K."/>
            <person name="Arakawa K."/>
        </authorList>
    </citation>
    <scope>NUCLEOTIDE SEQUENCE</scope>
</reference>
<dbReference type="CDD" id="cd09274">
    <property type="entry name" value="RNase_HI_RT_Ty3"/>
    <property type="match status" value="1"/>
</dbReference>
<dbReference type="InterPro" id="IPR041577">
    <property type="entry name" value="RT_RNaseH_2"/>
</dbReference>
<dbReference type="Proteomes" id="UP000887159">
    <property type="component" value="Unassembled WGS sequence"/>
</dbReference>
<dbReference type="InterPro" id="IPR043502">
    <property type="entry name" value="DNA/RNA_pol_sf"/>
</dbReference>
<dbReference type="AlphaFoldDB" id="A0A8X6VF70"/>
<dbReference type="InterPro" id="IPR043128">
    <property type="entry name" value="Rev_trsase/Diguanyl_cyclase"/>
</dbReference>
<feature type="domain" description="Integrase catalytic" evidence="8">
    <location>
        <begin position="524"/>
        <end position="683"/>
    </location>
</feature>
<dbReference type="PROSITE" id="PS50994">
    <property type="entry name" value="INTEGRASE"/>
    <property type="match status" value="1"/>
</dbReference>
<keyword evidence="1" id="KW-0808">Transferase</keyword>
<evidence type="ECO:0000313" key="9">
    <source>
        <dbReference type="EMBL" id="GFY03830.1"/>
    </source>
</evidence>
<evidence type="ECO:0000256" key="5">
    <source>
        <dbReference type="ARBA" id="ARBA00023268"/>
    </source>
</evidence>
<dbReference type="CDD" id="cd01647">
    <property type="entry name" value="RT_LTR"/>
    <property type="match status" value="1"/>
</dbReference>
<keyword evidence="10" id="KW-1185">Reference proteome</keyword>
<feature type="domain" description="Reverse transcriptase" evidence="7">
    <location>
        <begin position="1"/>
        <end position="223"/>
    </location>
</feature>
<dbReference type="PANTHER" id="PTHR37984">
    <property type="entry name" value="PROTEIN CBG26694"/>
    <property type="match status" value="1"/>
</dbReference>
<organism evidence="9 10">
    <name type="scientific">Trichonephila clavipes</name>
    <name type="common">Golden silk orbweaver</name>
    <name type="synonym">Nephila clavipes</name>
    <dbReference type="NCBI Taxonomy" id="2585209"/>
    <lineage>
        <taxon>Eukaryota</taxon>
        <taxon>Metazoa</taxon>
        <taxon>Ecdysozoa</taxon>
        <taxon>Arthropoda</taxon>
        <taxon>Chelicerata</taxon>
        <taxon>Arachnida</taxon>
        <taxon>Araneae</taxon>
        <taxon>Araneomorphae</taxon>
        <taxon>Entelegynae</taxon>
        <taxon>Araneoidea</taxon>
        <taxon>Nephilidae</taxon>
        <taxon>Trichonephila</taxon>
    </lineage>
</organism>
<dbReference type="SUPFAM" id="SSF53098">
    <property type="entry name" value="Ribonuclease H-like"/>
    <property type="match status" value="1"/>
</dbReference>
<dbReference type="InterPro" id="IPR000477">
    <property type="entry name" value="RT_dom"/>
</dbReference>
<sequence>MFDSSSYDISTPLAHVDASRDVLPRGGTSQSTPRRVVIDYSRTINSITKLDPHPIDHMADVIKRIVGKCYISKMDVKSAFNTIHIRETDIFRTGFVIPDEHYELLRMPFGVTNDPSTMTRAIKLAYEHLAPHNVNTYIDDISTSHDDFSYHLKVLYKILEETRNAGFKLTPEKTQLAVSEIALFGRILSQKGERPDPDHTASVQRYSTIKSIHEVRSFHGFAIQFRKHIENYAVIAKPLTSVLKGLERKTSNATIILTDDQHRTFETLKTAITTAPILVYFKQGLPTFLETDASYSGLGAVLSQDQNGKRRVIEYASRTLKDAETRYHSNELECTAVHWALTEKFRLYLLGHKFQLITDNYTTAYVVAKSAVDRKFARYLIDLAQFDFTTVHRPGKQNVIADHLSGFPIPPVCLTVTASHQSEICTKQKQDDFCHYIFRLLKEQNPNEKTMSIISNYNIDNNTLVRVKEKSKSFAVVISKAMREQTLIACHDDDCKNYVRSCHKCQVVIRRTANAYGLLQQLPIPTTPWEIVSADHVICLPQTRAGNTNMLVYVDHATRYVVATPSASLGAHSVTDALYHSVILRYDPPSMYISDRGTAFTARHTQHFLQKYGITQSMTPPYSPQANSILERANGIVVFTLKKLTDKYPDKWEELLPNAVLAINTTKQNSTKKSPFYLLFGYEPRLPRELHIWSFIDDTPREDQLDLLILARVEAANNVYEAHLENKHRFDLHRRSHSFKAGDLVLYDWPKKRRSQTLSYLQRTICDCSSSRGHADVMQNNTSDEENDSSAENQNPADHQEVSVTTESSSSRNHLRRNRLPPKRFEQYVS</sequence>
<dbReference type="InterPro" id="IPR036397">
    <property type="entry name" value="RNaseH_sf"/>
</dbReference>
<dbReference type="GO" id="GO:0003676">
    <property type="term" value="F:nucleic acid binding"/>
    <property type="evidence" value="ECO:0007669"/>
    <property type="project" value="InterPro"/>
</dbReference>
<evidence type="ECO:0000256" key="3">
    <source>
        <dbReference type="ARBA" id="ARBA00022759"/>
    </source>
</evidence>
<dbReference type="FunFam" id="3.10.20.370:FF:000001">
    <property type="entry name" value="Retrovirus-related Pol polyprotein from transposon 17.6-like protein"/>
    <property type="match status" value="1"/>
</dbReference>
<protein>
    <recommendedName>
        <fullName evidence="11">Polyprotein</fullName>
    </recommendedName>
</protein>
<evidence type="ECO:0000256" key="2">
    <source>
        <dbReference type="ARBA" id="ARBA00022722"/>
    </source>
</evidence>
<dbReference type="Gene3D" id="3.10.20.370">
    <property type="match status" value="1"/>
</dbReference>